<feature type="domain" description="DUF559" evidence="1">
    <location>
        <begin position="219"/>
        <end position="283"/>
    </location>
</feature>
<keyword evidence="3" id="KW-1185">Reference proteome</keyword>
<protein>
    <submittedName>
        <fullName evidence="2">DUF559 domain-containing protein</fullName>
    </submittedName>
</protein>
<proteinExistence type="predicted"/>
<gene>
    <name evidence="2" type="ORF">GCM10009682_52170</name>
</gene>
<dbReference type="Pfam" id="PF04480">
    <property type="entry name" value="DUF559"/>
    <property type="match status" value="1"/>
</dbReference>
<comment type="caution">
    <text evidence="2">The sequence shown here is derived from an EMBL/GenBank/DDBJ whole genome shotgun (WGS) entry which is preliminary data.</text>
</comment>
<reference evidence="2 3" key="1">
    <citation type="journal article" date="2019" name="Int. J. Syst. Evol. Microbiol.">
        <title>The Global Catalogue of Microorganisms (GCM) 10K type strain sequencing project: providing services to taxonomists for standard genome sequencing and annotation.</title>
        <authorList>
            <consortium name="The Broad Institute Genomics Platform"/>
            <consortium name="The Broad Institute Genome Sequencing Center for Infectious Disease"/>
            <person name="Wu L."/>
            <person name="Ma J."/>
        </authorList>
    </citation>
    <scope>NUCLEOTIDE SEQUENCE [LARGE SCALE GENOMIC DNA]</scope>
    <source>
        <strain evidence="2 3">JCM 13250</strain>
    </source>
</reference>
<evidence type="ECO:0000313" key="3">
    <source>
        <dbReference type="Proteomes" id="UP001500218"/>
    </source>
</evidence>
<name>A0ABN2MGF1_9ACTN</name>
<evidence type="ECO:0000259" key="1">
    <source>
        <dbReference type="Pfam" id="PF04480"/>
    </source>
</evidence>
<dbReference type="InterPro" id="IPR007569">
    <property type="entry name" value="DUF559"/>
</dbReference>
<sequence>MVSGGQVTSFLSRDAVMRLVASGRWQRPHRGVFVAHNAPLTEEQRLWVAVLAVGGSEPALLGGLTALRANGLSGFERPTVHVLLPADRQLTLPPTDVLVHRTSTLVARDINAVRRPPRTAPGRSVVEAGAWARSDREARAIVAAAFQQWLVRFDDVADALERMPRSRRRRLVLATARDAARGATSLGELEFLDAIRAAGLPEPESQHVRVDASGRRRYLDFYFARWHVHVEIDGSHHLDVRQAWADMARQNEVWRRGDRVLRFPTWLVREQPETVVAELRAALKAAGWPG</sequence>
<dbReference type="Proteomes" id="UP001500218">
    <property type="component" value="Unassembled WGS sequence"/>
</dbReference>
<organism evidence="2 3">
    <name type="scientific">Luedemannella flava</name>
    <dbReference type="NCBI Taxonomy" id="349316"/>
    <lineage>
        <taxon>Bacteria</taxon>
        <taxon>Bacillati</taxon>
        <taxon>Actinomycetota</taxon>
        <taxon>Actinomycetes</taxon>
        <taxon>Micromonosporales</taxon>
        <taxon>Micromonosporaceae</taxon>
        <taxon>Luedemannella</taxon>
    </lineage>
</organism>
<accession>A0ABN2MGF1</accession>
<dbReference type="EMBL" id="BAAALT010000226">
    <property type="protein sequence ID" value="GAA1826027.1"/>
    <property type="molecule type" value="Genomic_DNA"/>
</dbReference>
<evidence type="ECO:0000313" key="2">
    <source>
        <dbReference type="EMBL" id="GAA1826027.1"/>
    </source>
</evidence>